<reference evidence="1 3" key="2">
    <citation type="journal article" date="2014" name="BMC Genomics">
        <title>An improved genome release (version Mt4.0) for the model legume Medicago truncatula.</title>
        <authorList>
            <person name="Tang H."/>
            <person name="Krishnakumar V."/>
            <person name="Bidwell S."/>
            <person name="Rosen B."/>
            <person name="Chan A."/>
            <person name="Zhou S."/>
            <person name="Gentzbittel L."/>
            <person name="Childs K.L."/>
            <person name="Yandell M."/>
            <person name="Gundlach H."/>
            <person name="Mayer K.F."/>
            <person name="Schwartz D.C."/>
            <person name="Town C.D."/>
        </authorList>
    </citation>
    <scope>GENOME REANNOTATION</scope>
    <source>
        <strain evidence="1">A17</strain>
        <strain evidence="2 3">cv. Jemalong A17</strain>
    </source>
</reference>
<protein>
    <submittedName>
        <fullName evidence="1 2">Uncharacterized protein</fullName>
    </submittedName>
</protein>
<organism evidence="1 3">
    <name type="scientific">Medicago truncatula</name>
    <name type="common">Barrel medic</name>
    <name type="synonym">Medicago tribuloides</name>
    <dbReference type="NCBI Taxonomy" id="3880"/>
    <lineage>
        <taxon>Eukaryota</taxon>
        <taxon>Viridiplantae</taxon>
        <taxon>Streptophyta</taxon>
        <taxon>Embryophyta</taxon>
        <taxon>Tracheophyta</taxon>
        <taxon>Spermatophyta</taxon>
        <taxon>Magnoliopsida</taxon>
        <taxon>eudicotyledons</taxon>
        <taxon>Gunneridae</taxon>
        <taxon>Pentapetalae</taxon>
        <taxon>rosids</taxon>
        <taxon>fabids</taxon>
        <taxon>Fabales</taxon>
        <taxon>Fabaceae</taxon>
        <taxon>Papilionoideae</taxon>
        <taxon>50 kb inversion clade</taxon>
        <taxon>NPAAA clade</taxon>
        <taxon>Hologalegina</taxon>
        <taxon>IRL clade</taxon>
        <taxon>Trifolieae</taxon>
        <taxon>Medicago</taxon>
    </lineage>
</organism>
<name>A0A072V082_MEDTR</name>
<evidence type="ECO:0000313" key="1">
    <source>
        <dbReference type="EMBL" id="KEH34788.1"/>
    </source>
</evidence>
<reference evidence="2" key="3">
    <citation type="submission" date="2015-04" db="UniProtKB">
        <authorList>
            <consortium name="EnsemblPlants"/>
        </authorList>
    </citation>
    <scope>IDENTIFICATION</scope>
    <source>
        <strain evidence="2">cv. Jemalong A17</strain>
    </source>
</reference>
<dbReference type="AlphaFoldDB" id="A0A072V082"/>
<evidence type="ECO:0000313" key="3">
    <source>
        <dbReference type="Proteomes" id="UP000002051"/>
    </source>
</evidence>
<dbReference type="HOGENOM" id="CLU_3053376_0_0_1"/>
<dbReference type="EMBL" id="CM001219">
    <property type="protein sequence ID" value="KEH34788.1"/>
    <property type="molecule type" value="Genomic_DNA"/>
</dbReference>
<dbReference type="EnsemblPlants" id="KEH34788">
    <property type="protein sequence ID" value="KEH34788"/>
    <property type="gene ID" value="MTR_3g070445"/>
</dbReference>
<sequence length="54" mass="6059">MKVLPNATIRQLGDEHNKGGISNIKHQQKYFSVGFKGMQYAATHGSRRGPNLYL</sequence>
<accession>A0A072V082</accession>
<reference evidence="1 3" key="1">
    <citation type="journal article" date="2011" name="Nature">
        <title>The Medicago genome provides insight into the evolution of rhizobial symbioses.</title>
        <authorList>
            <person name="Young N.D."/>
            <person name="Debelle F."/>
            <person name="Oldroyd G.E."/>
            <person name="Geurts R."/>
            <person name="Cannon S.B."/>
            <person name="Udvardi M.K."/>
            <person name="Benedito V.A."/>
            <person name="Mayer K.F."/>
            <person name="Gouzy J."/>
            <person name="Schoof H."/>
            <person name="Van de Peer Y."/>
            <person name="Proost S."/>
            <person name="Cook D.R."/>
            <person name="Meyers B.C."/>
            <person name="Spannagl M."/>
            <person name="Cheung F."/>
            <person name="De Mita S."/>
            <person name="Krishnakumar V."/>
            <person name="Gundlach H."/>
            <person name="Zhou S."/>
            <person name="Mudge J."/>
            <person name="Bharti A.K."/>
            <person name="Murray J.D."/>
            <person name="Naoumkina M.A."/>
            <person name="Rosen B."/>
            <person name="Silverstein K.A."/>
            <person name="Tang H."/>
            <person name="Rombauts S."/>
            <person name="Zhao P.X."/>
            <person name="Zhou P."/>
            <person name="Barbe V."/>
            <person name="Bardou P."/>
            <person name="Bechner M."/>
            <person name="Bellec A."/>
            <person name="Berger A."/>
            <person name="Berges H."/>
            <person name="Bidwell S."/>
            <person name="Bisseling T."/>
            <person name="Choisne N."/>
            <person name="Couloux A."/>
            <person name="Denny R."/>
            <person name="Deshpande S."/>
            <person name="Dai X."/>
            <person name="Doyle J.J."/>
            <person name="Dudez A.M."/>
            <person name="Farmer A.D."/>
            <person name="Fouteau S."/>
            <person name="Franken C."/>
            <person name="Gibelin C."/>
            <person name="Gish J."/>
            <person name="Goldstein S."/>
            <person name="Gonzalez A.J."/>
            <person name="Green P.J."/>
            <person name="Hallab A."/>
            <person name="Hartog M."/>
            <person name="Hua A."/>
            <person name="Humphray S.J."/>
            <person name="Jeong D.H."/>
            <person name="Jing Y."/>
            <person name="Jocker A."/>
            <person name="Kenton S.M."/>
            <person name="Kim D.J."/>
            <person name="Klee K."/>
            <person name="Lai H."/>
            <person name="Lang C."/>
            <person name="Lin S."/>
            <person name="Macmil S.L."/>
            <person name="Magdelenat G."/>
            <person name="Matthews L."/>
            <person name="McCorrison J."/>
            <person name="Monaghan E.L."/>
            <person name="Mun J.H."/>
            <person name="Najar F.Z."/>
            <person name="Nicholson C."/>
            <person name="Noirot C."/>
            <person name="O'Bleness M."/>
            <person name="Paule C.R."/>
            <person name="Poulain J."/>
            <person name="Prion F."/>
            <person name="Qin B."/>
            <person name="Qu C."/>
            <person name="Retzel E.F."/>
            <person name="Riddle C."/>
            <person name="Sallet E."/>
            <person name="Samain S."/>
            <person name="Samson N."/>
            <person name="Sanders I."/>
            <person name="Saurat O."/>
            <person name="Scarpelli C."/>
            <person name="Schiex T."/>
            <person name="Segurens B."/>
            <person name="Severin A.J."/>
            <person name="Sherrier D.J."/>
            <person name="Shi R."/>
            <person name="Sims S."/>
            <person name="Singer S.R."/>
            <person name="Sinharoy S."/>
            <person name="Sterck L."/>
            <person name="Viollet A."/>
            <person name="Wang B.B."/>
            <person name="Wang K."/>
            <person name="Wang M."/>
            <person name="Wang X."/>
            <person name="Warfsmann J."/>
            <person name="Weissenbach J."/>
            <person name="White D.D."/>
            <person name="White J.D."/>
            <person name="Wiley G.B."/>
            <person name="Wincker P."/>
            <person name="Xing Y."/>
            <person name="Yang L."/>
            <person name="Yao Z."/>
            <person name="Ying F."/>
            <person name="Zhai J."/>
            <person name="Zhou L."/>
            <person name="Zuber A."/>
            <person name="Denarie J."/>
            <person name="Dixon R.A."/>
            <person name="May G.D."/>
            <person name="Schwartz D.C."/>
            <person name="Rogers J."/>
            <person name="Quetier F."/>
            <person name="Town C.D."/>
            <person name="Roe B.A."/>
        </authorList>
    </citation>
    <scope>NUCLEOTIDE SEQUENCE [LARGE SCALE GENOMIC DNA]</scope>
    <source>
        <strain evidence="1">A17</strain>
        <strain evidence="2 3">cv. Jemalong A17</strain>
    </source>
</reference>
<evidence type="ECO:0000313" key="2">
    <source>
        <dbReference type="EnsemblPlants" id="KEH34788"/>
    </source>
</evidence>
<gene>
    <name evidence="1" type="ordered locus">MTR_3g070445</name>
</gene>
<proteinExistence type="predicted"/>
<keyword evidence="3" id="KW-1185">Reference proteome</keyword>
<dbReference type="Proteomes" id="UP000002051">
    <property type="component" value="Chromosome 3"/>
</dbReference>